<evidence type="ECO:0000313" key="2">
    <source>
        <dbReference type="EMBL" id="CAB4019350.1"/>
    </source>
</evidence>
<accession>A0A7D9EXR4</accession>
<dbReference type="Proteomes" id="UP001152795">
    <property type="component" value="Unassembled WGS sequence"/>
</dbReference>
<dbReference type="EMBL" id="CACRXK020010418">
    <property type="protein sequence ID" value="CAB4019350.1"/>
    <property type="molecule type" value="Genomic_DNA"/>
</dbReference>
<name>A0A7D9EXR4_PARCT</name>
<dbReference type="OrthoDB" id="5989402at2759"/>
<feature type="domain" description="Apple" evidence="1">
    <location>
        <begin position="14"/>
        <end position="76"/>
    </location>
</feature>
<sequence>MFGQVARGDSDIIFKRRSGRYLGNYIIRSLKTEDEFDCSNSCFNEPGCVSVNLKVKGRNKGLCELNSKTLEELSEEGQSDAENVYFQVDMRSCKENEEFSHGE</sequence>
<proteinExistence type="predicted"/>
<gene>
    <name evidence="2" type="ORF">PACLA_8A072337</name>
</gene>
<organism evidence="2 3">
    <name type="scientific">Paramuricea clavata</name>
    <name type="common">Red gorgonian</name>
    <name type="synonym">Violescent sea-whip</name>
    <dbReference type="NCBI Taxonomy" id="317549"/>
    <lineage>
        <taxon>Eukaryota</taxon>
        <taxon>Metazoa</taxon>
        <taxon>Cnidaria</taxon>
        <taxon>Anthozoa</taxon>
        <taxon>Octocorallia</taxon>
        <taxon>Malacalcyonacea</taxon>
        <taxon>Plexauridae</taxon>
        <taxon>Paramuricea</taxon>
    </lineage>
</organism>
<reference evidence="2" key="1">
    <citation type="submission" date="2020-04" db="EMBL/GenBank/DDBJ databases">
        <authorList>
            <person name="Alioto T."/>
            <person name="Alioto T."/>
            <person name="Gomez Garrido J."/>
        </authorList>
    </citation>
    <scope>NUCLEOTIDE SEQUENCE</scope>
    <source>
        <strain evidence="2">A484AB</strain>
    </source>
</reference>
<comment type="caution">
    <text evidence="2">The sequence shown here is derived from an EMBL/GenBank/DDBJ whole genome shotgun (WGS) entry which is preliminary data.</text>
</comment>
<evidence type="ECO:0000259" key="1">
    <source>
        <dbReference type="Pfam" id="PF00024"/>
    </source>
</evidence>
<evidence type="ECO:0000313" key="3">
    <source>
        <dbReference type="Proteomes" id="UP001152795"/>
    </source>
</evidence>
<keyword evidence="3" id="KW-1185">Reference proteome</keyword>
<protein>
    <recommendedName>
        <fullName evidence="1">Apple domain-containing protein</fullName>
    </recommendedName>
</protein>
<dbReference type="AlphaFoldDB" id="A0A7D9EXR4"/>
<dbReference type="InterPro" id="IPR003609">
    <property type="entry name" value="Pan_app"/>
</dbReference>
<dbReference type="Pfam" id="PF00024">
    <property type="entry name" value="PAN_1"/>
    <property type="match status" value="1"/>
</dbReference>